<dbReference type="PROSITE" id="PS50112">
    <property type="entry name" value="PAS"/>
    <property type="match status" value="1"/>
</dbReference>
<feature type="domain" description="PAS" evidence="1">
    <location>
        <begin position="48"/>
        <end position="95"/>
    </location>
</feature>
<dbReference type="InterPro" id="IPR038729">
    <property type="entry name" value="Rad50/SbcC_AAA"/>
</dbReference>
<dbReference type="Gene3D" id="3.40.50.300">
    <property type="entry name" value="P-loop containing nucleotide triphosphate hydrolases"/>
    <property type="match status" value="1"/>
</dbReference>
<accession>V5H374</accession>
<proteinExistence type="predicted"/>
<evidence type="ECO:0000259" key="1">
    <source>
        <dbReference type="PROSITE" id="PS50112"/>
    </source>
</evidence>
<evidence type="ECO:0000313" key="2">
    <source>
        <dbReference type="EMBL" id="GAD31527.1"/>
    </source>
</evidence>
<dbReference type="RefSeq" id="WP_023934396.1">
    <property type="nucleotide sequence ID" value="NZ_DF196821.1"/>
</dbReference>
<dbReference type="EMBL" id="DF196821">
    <property type="protein sequence ID" value="GAD31527.1"/>
    <property type="molecule type" value="Genomic_DNA"/>
</dbReference>
<dbReference type="SUPFAM" id="SSF52540">
    <property type="entry name" value="P-loop containing nucleoside triphosphate hydrolases"/>
    <property type="match status" value="1"/>
</dbReference>
<sequence length="225" mass="25973">MLIIKKISANIKVKEQMDTFGFEYEFSDGLNIITGENSSGKSSILSCIYYNLGLEQLLGMSKNSILDKCITSDFIYRQTSYKVLESFIELVIENEKGEKATLYRDAICIDGSTGAFIKVTTDNLSKRYYLQAKNDHNDKHGFYHWLQEFIGIQLPRDKETGKNILYSQNLFSACLIEQTKGWSELFSQMPPFSMKGIKDIKSKLVEYLLDLECFYQDFEKDKLKN</sequence>
<protein>
    <submittedName>
        <fullName evidence="2">AAA domain protein</fullName>
    </submittedName>
</protein>
<dbReference type="InterPro" id="IPR000014">
    <property type="entry name" value="PAS"/>
</dbReference>
<name>V5H374_PHOLE</name>
<dbReference type="InterPro" id="IPR027417">
    <property type="entry name" value="P-loop_NTPase"/>
</dbReference>
<dbReference type="Proteomes" id="UP000030675">
    <property type="component" value="Unassembled WGS sequence"/>
</dbReference>
<dbReference type="AlphaFoldDB" id="V5H374"/>
<gene>
    <name evidence="2" type="ORF">PLEI_3190</name>
</gene>
<organism evidence="2 3">
    <name type="scientific">Photobacterium leiognathi lrivu.4.1</name>
    <dbReference type="NCBI Taxonomy" id="1248232"/>
    <lineage>
        <taxon>Bacteria</taxon>
        <taxon>Pseudomonadati</taxon>
        <taxon>Pseudomonadota</taxon>
        <taxon>Gammaproteobacteria</taxon>
        <taxon>Vibrionales</taxon>
        <taxon>Vibrionaceae</taxon>
        <taxon>Photobacterium</taxon>
    </lineage>
</organism>
<reference evidence="3" key="1">
    <citation type="submission" date="2012-12" db="EMBL/GenBank/DDBJ databases">
        <title>Genome Sequence of Photobacterium leiognathi lrivu.4.1.</title>
        <authorList>
            <person name="Urbanczyk H."/>
            <person name="Ogura Y."/>
            <person name="Hayashi T."/>
            <person name="Dunlap P.V."/>
        </authorList>
    </citation>
    <scope>NUCLEOTIDE SEQUENCE [LARGE SCALE GENOMIC DNA]</scope>
    <source>
        <strain evidence="3">lrivu.4.1</strain>
    </source>
</reference>
<dbReference type="GO" id="GO:0016887">
    <property type="term" value="F:ATP hydrolysis activity"/>
    <property type="evidence" value="ECO:0007669"/>
    <property type="project" value="InterPro"/>
</dbReference>
<dbReference type="GO" id="GO:0006302">
    <property type="term" value="P:double-strand break repair"/>
    <property type="evidence" value="ECO:0007669"/>
    <property type="project" value="InterPro"/>
</dbReference>
<dbReference type="Pfam" id="PF13476">
    <property type="entry name" value="AAA_23"/>
    <property type="match status" value="1"/>
</dbReference>
<evidence type="ECO:0000313" key="3">
    <source>
        <dbReference type="Proteomes" id="UP000030675"/>
    </source>
</evidence>
<dbReference type="HOGENOM" id="CLU_1228973_0_0_6"/>